<reference evidence="1" key="1">
    <citation type="submission" date="2014-11" db="EMBL/GenBank/DDBJ databases">
        <authorList>
            <person name="Otto D Thomas"/>
            <person name="Naeem Raeece"/>
        </authorList>
    </citation>
    <scope>NUCLEOTIDE SEQUENCE</scope>
</reference>
<dbReference type="AlphaFoldDB" id="A0A0G4HHR8"/>
<dbReference type="PANTHER" id="PTHR12277:SF81">
    <property type="entry name" value="PROTEIN ABHD13"/>
    <property type="match status" value="1"/>
</dbReference>
<dbReference type="PANTHER" id="PTHR12277">
    <property type="entry name" value="ALPHA/BETA HYDROLASE DOMAIN-CONTAINING PROTEIN"/>
    <property type="match status" value="1"/>
</dbReference>
<protein>
    <recommendedName>
        <fullName evidence="2">Peptidase S9 prolyl oligopeptidase catalytic domain-containing protein</fullName>
    </recommendedName>
</protein>
<evidence type="ECO:0008006" key="2">
    <source>
        <dbReference type="Google" id="ProtNLM"/>
    </source>
</evidence>
<gene>
    <name evidence="1" type="ORF">Cvel_1051</name>
</gene>
<dbReference type="Gene3D" id="3.40.50.1820">
    <property type="entry name" value="alpha/beta hydrolase"/>
    <property type="match status" value="1"/>
</dbReference>
<name>A0A0G4HHR8_9ALVE</name>
<dbReference type="VEuPathDB" id="CryptoDB:Cvel_1051"/>
<organism evidence="1">
    <name type="scientific">Chromera velia CCMP2878</name>
    <dbReference type="NCBI Taxonomy" id="1169474"/>
    <lineage>
        <taxon>Eukaryota</taxon>
        <taxon>Sar</taxon>
        <taxon>Alveolata</taxon>
        <taxon>Colpodellida</taxon>
        <taxon>Chromeraceae</taxon>
        <taxon>Chromera</taxon>
    </lineage>
</organism>
<dbReference type="InterPro" id="IPR029058">
    <property type="entry name" value="AB_hydrolase_fold"/>
</dbReference>
<dbReference type="PhylomeDB" id="A0A0G4HHR8"/>
<dbReference type="SUPFAM" id="SSF53474">
    <property type="entry name" value="alpha/beta-Hydrolases"/>
    <property type="match status" value="1"/>
</dbReference>
<sequence>MGNVVNSLAFPVPNTEFTSEFVKDHACTVWLSCTPAMRVPAMYVRPQRTPRRFTLLFSHGNGEDIGLLMHSQFLNRLANVTGCALLAYEYPGYSAADGTPSERNCYKAVQAAAEWLEKEKGVRKEDIVVVGRSLGSGPSVDLCSKSPGQYAGLALISPIESGARAVFNKTTSRVGYLMDIFRNYEKISKCKVPTLIMHGDKDEVVPVENGQNLWGLVNEQDQFKAIWIPGKGHNNIETMTCANALKQLIDHLDRGGGGSRRGSQDK</sequence>
<proteinExistence type="predicted"/>
<evidence type="ECO:0000313" key="1">
    <source>
        <dbReference type="EMBL" id="CEM43677.1"/>
    </source>
</evidence>
<accession>A0A0G4HHR8</accession>
<dbReference type="Pfam" id="PF05677">
    <property type="entry name" value="DUF818"/>
    <property type="match status" value="1"/>
</dbReference>
<dbReference type="InterPro" id="IPR008536">
    <property type="entry name" value="DUF818"/>
</dbReference>
<dbReference type="EMBL" id="CDMZ01002736">
    <property type="protein sequence ID" value="CEM43677.1"/>
    <property type="molecule type" value="Genomic_DNA"/>
</dbReference>